<keyword evidence="3" id="KW-1185">Reference proteome</keyword>
<dbReference type="Pfam" id="PF12146">
    <property type="entry name" value="Hydrolase_4"/>
    <property type="match status" value="1"/>
</dbReference>
<dbReference type="PANTHER" id="PTHR43798:SF5">
    <property type="entry name" value="MONOACYLGLYCEROL LIPASE ABHD6"/>
    <property type="match status" value="1"/>
</dbReference>
<evidence type="ECO:0000259" key="1">
    <source>
        <dbReference type="Pfam" id="PF12146"/>
    </source>
</evidence>
<sequence>MPFINISPHQELYYVLRSPEDAASSGLTFLFVHGLGSSSSFYATVIPALVAAGHQCLAFDMNGSCLTKYSGKDNSIQDHVNDAKALLNALSISSSKVIAVGHSMGGLVAGTLATELGLAGAVLIGAVTPSEAITEAFSQRIKAVEQNGMEPMADSIPTGATGSKSTPTHHAFIRALLLSQTSQGYVGLCRAIATAQPVEYAKARCPALLIAGAEDKVVPLAGLEKIKDRYSASKVKVY</sequence>
<accession>A0ABR3Z8E3</accession>
<reference evidence="2 3" key="1">
    <citation type="journal article" date="2024" name="IMA Fungus">
        <title>IMA Genome - F19 : A genome assembly and annotation guide to empower mycologists, including annotated draft genome sequences of Ceratocystis pirilliformis, Diaporthe australafricana, Fusarium ophioides, Paecilomyces lecythidis, and Sporothrix stenoceras.</title>
        <authorList>
            <person name="Aylward J."/>
            <person name="Wilson A.M."/>
            <person name="Visagie C.M."/>
            <person name="Spraker J."/>
            <person name="Barnes I."/>
            <person name="Buitendag C."/>
            <person name="Ceriani C."/>
            <person name="Del Mar Angel L."/>
            <person name="du Plessis D."/>
            <person name="Fuchs T."/>
            <person name="Gasser K."/>
            <person name="Kramer D."/>
            <person name="Li W."/>
            <person name="Munsamy K."/>
            <person name="Piso A."/>
            <person name="Price J.L."/>
            <person name="Sonnekus B."/>
            <person name="Thomas C."/>
            <person name="van der Nest A."/>
            <person name="van Dijk A."/>
            <person name="van Heerden A."/>
            <person name="van Vuuren N."/>
            <person name="Yilmaz N."/>
            <person name="Duong T.A."/>
            <person name="van der Merwe N.A."/>
            <person name="Wingfield M.J."/>
            <person name="Wingfield B.D."/>
        </authorList>
    </citation>
    <scope>NUCLEOTIDE SEQUENCE [LARGE SCALE GENOMIC DNA]</scope>
    <source>
        <strain evidence="2 3">CMW 5346</strain>
    </source>
</reference>
<dbReference type="InterPro" id="IPR029058">
    <property type="entry name" value="AB_hydrolase_fold"/>
</dbReference>
<feature type="domain" description="Serine aminopeptidase S33" evidence="1">
    <location>
        <begin position="29"/>
        <end position="234"/>
    </location>
</feature>
<dbReference type="PANTHER" id="PTHR43798">
    <property type="entry name" value="MONOACYLGLYCEROL LIPASE"/>
    <property type="match status" value="1"/>
</dbReference>
<organism evidence="2 3">
    <name type="scientific">Sporothrix stenoceras</name>
    <dbReference type="NCBI Taxonomy" id="5173"/>
    <lineage>
        <taxon>Eukaryota</taxon>
        <taxon>Fungi</taxon>
        <taxon>Dikarya</taxon>
        <taxon>Ascomycota</taxon>
        <taxon>Pezizomycotina</taxon>
        <taxon>Sordariomycetes</taxon>
        <taxon>Sordariomycetidae</taxon>
        <taxon>Ophiostomatales</taxon>
        <taxon>Ophiostomataceae</taxon>
        <taxon>Sporothrix</taxon>
    </lineage>
</organism>
<evidence type="ECO:0000313" key="2">
    <source>
        <dbReference type="EMBL" id="KAL1896838.1"/>
    </source>
</evidence>
<name>A0ABR3Z8E3_9PEZI</name>
<dbReference type="EMBL" id="JAWCUI010000021">
    <property type="protein sequence ID" value="KAL1896838.1"/>
    <property type="molecule type" value="Genomic_DNA"/>
</dbReference>
<comment type="caution">
    <text evidence="2">The sequence shown here is derived from an EMBL/GenBank/DDBJ whole genome shotgun (WGS) entry which is preliminary data.</text>
</comment>
<dbReference type="InterPro" id="IPR050266">
    <property type="entry name" value="AB_hydrolase_sf"/>
</dbReference>
<dbReference type="SUPFAM" id="SSF53474">
    <property type="entry name" value="alpha/beta-Hydrolases"/>
    <property type="match status" value="1"/>
</dbReference>
<protein>
    <recommendedName>
        <fullName evidence="1">Serine aminopeptidase S33 domain-containing protein</fullName>
    </recommendedName>
</protein>
<gene>
    <name evidence="2" type="ORF">Sste5346_004472</name>
</gene>
<dbReference type="InterPro" id="IPR022742">
    <property type="entry name" value="Hydrolase_4"/>
</dbReference>
<dbReference type="Gene3D" id="3.40.50.1820">
    <property type="entry name" value="alpha/beta hydrolase"/>
    <property type="match status" value="1"/>
</dbReference>
<evidence type="ECO:0000313" key="3">
    <source>
        <dbReference type="Proteomes" id="UP001583186"/>
    </source>
</evidence>
<proteinExistence type="predicted"/>
<dbReference type="Proteomes" id="UP001583186">
    <property type="component" value="Unassembled WGS sequence"/>
</dbReference>